<keyword evidence="1" id="KW-0472">Membrane</keyword>
<gene>
    <name evidence="2" type="ORF">Q604_UNBC16285G0001</name>
</gene>
<keyword evidence="1" id="KW-0812">Transmembrane</keyword>
<name>W1XFQ7_9ZZZZ</name>
<accession>W1XFQ7</accession>
<feature type="non-terminal residue" evidence="2">
    <location>
        <position position="40"/>
    </location>
</feature>
<keyword evidence="1" id="KW-1133">Transmembrane helix</keyword>
<organism evidence="2">
    <name type="scientific">human gut metagenome</name>
    <dbReference type="NCBI Taxonomy" id="408170"/>
    <lineage>
        <taxon>unclassified sequences</taxon>
        <taxon>metagenomes</taxon>
        <taxon>organismal metagenomes</taxon>
    </lineage>
</organism>
<dbReference type="AlphaFoldDB" id="W1XFQ7"/>
<reference evidence="2" key="1">
    <citation type="submission" date="2013-12" db="EMBL/GenBank/DDBJ databases">
        <title>A Varibaculum cambriense genome reconstructed from a premature infant gut community with otherwise low bacterial novelty that shifts toward anaerobic metabolism during the third week of life.</title>
        <authorList>
            <person name="Brown C.T."/>
            <person name="Sharon I."/>
            <person name="Thomas B.C."/>
            <person name="Castelle C.J."/>
            <person name="Morowitz M.J."/>
            <person name="Banfield J.F."/>
        </authorList>
    </citation>
    <scope>NUCLEOTIDE SEQUENCE</scope>
</reference>
<protein>
    <submittedName>
        <fullName evidence="2">Uncharacterized protein</fullName>
    </submittedName>
</protein>
<feature type="transmembrane region" description="Helical" evidence="1">
    <location>
        <begin position="12"/>
        <end position="31"/>
    </location>
</feature>
<proteinExistence type="predicted"/>
<comment type="caution">
    <text evidence="2">The sequence shown here is derived from an EMBL/GenBank/DDBJ whole genome shotgun (WGS) entry which is preliminary data.</text>
</comment>
<sequence>MLSCIGTMLKIFNICIFYKALLAILLANSVINNGDATSQQ</sequence>
<evidence type="ECO:0000256" key="1">
    <source>
        <dbReference type="SAM" id="Phobius"/>
    </source>
</evidence>
<dbReference type="EMBL" id="AZMM01016285">
    <property type="protein sequence ID" value="ETJ29172.1"/>
    <property type="molecule type" value="Genomic_DNA"/>
</dbReference>
<evidence type="ECO:0000313" key="2">
    <source>
        <dbReference type="EMBL" id="ETJ29172.1"/>
    </source>
</evidence>